<evidence type="ECO:0000313" key="3">
    <source>
        <dbReference type="EMBL" id="KAF9500907.1"/>
    </source>
</evidence>
<comment type="caution">
    <text evidence="3">The sequence shown here is derived from an EMBL/GenBank/DDBJ whole genome shotgun (WGS) entry which is preliminary data.</text>
</comment>
<dbReference type="Proteomes" id="UP000807025">
    <property type="component" value="Unassembled WGS sequence"/>
</dbReference>
<proteinExistence type="predicted"/>
<dbReference type="InterPro" id="IPR008972">
    <property type="entry name" value="Cupredoxin"/>
</dbReference>
<keyword evidence="2" id="KW-0732">Signal</keyword>
<keyword evidence="4" id="KW-1185">Reference proteome</keyword>
<accession>A0A9P6A6J9</accession>
<evidence type="ECO:0008006" key="5">
    <source>
        <dbReference type="Google" id="ProtNLM"/>
    </source>
</evidence>
<gene>
    <name evidence="3" type="ORF">BDN71DRAFT_1479882</name>
</gene>
<dbReference type="OrthoDB" id="2331100at2759"/>
<name>A0A9P6A6J9_PLEER</name>
<feature type="signal peptide" evidence="2">
    <location>
        <begin position="1"/>
        <end position="19"/>
    </location>
</feature>
<evidence type="ECO:0000256" key="2">
    <source>
        <dbReference type="SAM" id="SignalP"/>
    </source>
</evidence>
<dbReference type="CDD" id="cd00920">
    <property type="entry name" value="Cupredoxin"/>
    <property type="match status" value="1"/>
</dbReference>
<reference evidence="3" key="1">
    <citation type="submission" date="2020-11" db="EMBL/GenBank/DDBJ databases">
        <authorList>
            <consortium name="DOE Joint Genome Institute"/>
            <person name="Ahrendt S."/>
            <person name="Riley R."/>
            <person name="Andreopoulos W."/>
            <person name="Labutti K."/>
            <person name="Pangilinan J."/>
            <person name="Ruiz-Duenas F.J."/>
            <person name="Barrasa J.M."/>
            <person name="Sanchez-Garcia M."/>
            <person name="Camarero S."/>
            <person name="Miyauchi S."/>
            <person name="Serrano A."/>
            <person name="Linde D."/>
            <person name="Babiker R."/>
            <person name="Drula E."/>
            <person name="Ayuso-Fernandez I."/>
            <person name="Pacheco R."/>
            <person name="Padilla G."/>
            <person name="Ferreira P."/>
            <person name="Barriuso J."/>
            <person name="Kellner H."/>
            <person name="Castanera R."/>
            <person name="Alfaro M."/>
            <person name="Ramirez L."/>
            <person name="Pisabarro A.G."/>
            <person name="Kuo A."/>
            <person name="Tritt A."/>
            <person name="Lipzen A."/>
            <person name="He G."/>
            <person name="Yan M."/>
            <person name="Ng V."/>
            <person name="Cullen D."/>
            <person name="Martin F."/>
            <person name="Rosso M.-N."/>
            <person name="Henrissat B."/>
            <person name="Hibbett D."/>
            <person name="Martinez A.T."/>
            <person name="Grigoriev I.V."/>
        </authorList>
    </citation>
    <scope>NUCLEOTIDE SEQUENCE</scope>
    <source>
        <strain evidence="3">ATCC 90797</strain>
    </source>
</reference>
<sequence length="409" mass="41273">MVNFTPLFAAALFTGLAAARPADSAINEPAVSAPDGTPITAVLTSTASVQSATVEASSSIETTSVVTSAPEASATVSAASYGGSWDSQSSSSSSSSYGSAPPSYGSGSSNWGNSGYNDCVNQCIASFGAPAYKYQPTATSGNAGSTGTGATHTVIVAPSQGVLRYIPFALNASVGDTVKFMWGANNHTVTKGTQLTPCNKSADPLTFASGLQVKDFVFTQVINDTNPLYFYCAAPTHCQKGMFGIINPPSALNNPTSVSGMMQSMVSNSSDMAAMAAYSNSKCEGTKASTWGGGINLKDMPDWTRPLVAENVMYMRTVLAANPDLMNEDGSINSASAGANPMMIPQDIGAALNNAATPEPAASVAPAASSSVSSPAPASSVAAKSGAISVSSPSFLIGAVVAVATFFAL</sequence>
<organism evidence="3 4">
    <name type="scientific">Pleurotus eryngii</name>
    <name type="common">Boletus of the steppes</name>
    <dbReference type="NCBI Taxonomy" id="5323"/>
    <lineage>
        <taxon>Eukaryota</taxon>
        <taxon>Fungi</taxon>
        <taxon>Dikarya</taxon>
        <taxon>Basidiomycota</taxon>
        <taxon>Agaricomycotina</taxon>
        <taxon>Agaricomycetes</taxon>
        <taxon>Agaricomycetidae</taxon>
        <taxon>Agaricales</taxon>
        <taxon>Pleurotineae</taxon>
        <taxon>Pleurotaceae</taxon>
        <taxon>Pleurotus</taxon>
    </lineage>
</organism>
<feature type="chain" id="PRO_5040164180" description="Phytocyanin domain-containing protein" evidence="2">
    <location>
        <begin position="20"/>
        <end position="409"/>
    </location>
</feature>
<dbReference type="PANTHER" id="PTHR34883">
    <property type="entry name" value="SERINE-RICH PROTEIN, PUTATIVE-RELATED-RELATED"/>
    <property type="match status" value="1"/>
</dbReference>
<dbReference type="Gene3D" id="2.60.40.420">
    <property type="entry name" value="Cupredoxins - blue copper proteins"/>
    <property type="match status" value="1"/>
</dbReference>
<protein>
    <recommendedName>
        <fullName evidence="5">Phytocyanin domain-containing protein</fullName>
    </recommendedName>
</protein>
<dbReference type="PANTHER" id="PTHR34883:SF15">
    <property type="entry name" value="EXTRACELLULAR SERINE-RICH PROTEIN"/>
    <property type="match status" value="1"/>
</dbReference>
<dbReference type="AlphaFoldDB" id="A0A9P6A6J9"/>
<dbReference type="SUPFAM" id="SSF49503">
    <property type="entry name" value="Cupredoxins"/>
    <property type="match status" value="1"/>
</dbReference>
<evidence type="ECO:0000256" key="1">
    <source>
        <dbReference type="SAM" id="MobiDB-lite"/>
    </source>
</evidence>
<dbReference type="InterPro" id="IPR052953">
    <property type="entry name" value="Ser-rich/MCO-related"/>
</dbReference>
<evidence type="ECO:0000313" key="4">
    <source>
        <dbReference type="Proteomes" id="UP000807025"/>
    </source>
</evidence>
<dbReference type="EMBL" id="MU154525">
    <property type="protein sequence ID" value="KAF9500907.1"/>
    <property type="molecule type" value="Genomic_DNA"/>
</dbReference>
<feature type="region of interest" description="Disordered" evidence="1">
    <location>
        <begin position="81"/>
        <end position="104"/>
    </location>
</feature>